<comment type="caution">
    <text evidence="1">The sequence shown here is derived from an EMBL/GenBank/DDBJ whole genome shotgun (WGS) entry which is preliminary data.</text>
</comment>
<proteinExistence type="predicted"/>
<reference evidence="1" key="1">
    <citation type="submission" date="2019-08" db="EMBL/GenBank/DDBJ databases">
        <authorList>
            <person name="Kucharzyk K."/>
            <person name="Murdoch R.W."/>
            <person name="Higgins S."/>
            <person name="Loffler F."/>
        </authorList>
    </citation>
    <scope>NUCLEOTIDE SEQUENCE</scope>
</reference>
<evidence type="ECO:0008006" key="2">
    <source>
        <dbReference type="Google" id="ProtNLM"/>
    </source>
</evidence>
<gene>
    <name evidence="1" type="ORF">SDC9_43240</name>
</gene>
<dbReference type="EMBL" id="VSSQ01000538">
    <property type="protein sequence ID" value="MPL97052.1"/>
    <property type="molecule type" value="Genomic_DNA"/>
</dbReference>
<protein>
    <recommendedName>
        <fullName evidence="2">6-bladed beta-propeller</fullName>
    </recommendedName>
</protein>
<name>A0A644W2V5_9ZZZZ</name>
<organism evidence="1">
    <name type="scientific">bioreactor metagenome</name>
    <dbReference type="NCBI Taxonomy" id="1076179"/>
    <lineage>
        <taxon>unclassified sequences</taxon>
        <taxon>metagenomes</taxon>
        <taxon>ecological metagenomes</taxon>
    </lineage>
</organism>
<accession>A0A644W2V5</accession>
<evidence type="ECO:0000313" key="1">
    <source>
        <dbReference type="EMBL" id="MPL97052.1"/>
    </source>
</evidence>
<dbReference type="Pfam" id="PF17170">
    <property type="entry name" value="DUF5128"/>
    <property type="match status" value="1"/>
</dbReference>
<dbReference type="AlphaFoldDB" id="A0A644W2V5"/>
<sequence length="403" mass="45158">MFCLGCIYGNVTNIILIIKFFHMNDGLENKLLILFAAFLLVIGCKQDSDTPVRIDFDAPAGLIGLEISTLLSNYEMVQLETNQESLIGGNARVCITDKHIVVINPDKILKFDRNGRFLKTIMTKGNGPGEFGTVVNPVIVAGKEILYYIDFNAIGTVQVLDLITDSLLNPAKPIQGYFSIHAGDKHGYIYGISNTGMRLNSANDIDSISLAFKYNPVTDSLFIFKGKHLFAPSMFGNVLYGNGEYLSLVNFNYSDTLFLIDNHTLVAKFIIGLKRVIGPQSNSGSEVRLIFENSNGYIFQKFDSEIAKRDNGSLERRMISSDYLYLDKQTKELFVIESINFENLNQRVCINKENDFNIYPIPVTTGEYAYFIIDAIYAKSLNMSFDSDENSNPIILFGKITSR</sequence>